<dbReference type="InParanoid" id="F0ZCZ0"/>
<keyword evidence="7" id="KW-1185">Reference proteome</keyword>
<dbReference type="eggNOG" id="KOG1242">
    <property type="taxonomic scope" value="Eukaryota"/>
</dbReference>
<organism evidence="6 7">
    <name type="scientific">Dictyostelium purpureum</name>
    <name type="common">Slime mold</name>
    <dbReference type="NCBI Taxonomy" id="5786"/>
    <lineage>
        <taxon>Eukaryota</taxon>
        <taxon>Amoebozoa</taxon>
        <taxon>Evosea</taxon>
        <taxon>Eumycetozoa</taxon>
        <taxon>Dictyostelia</taxon>
        <taxon>Dictyosteliales</taxon>
        <taxon>Dictyosteliaceae</taxon>
        <taxon>Dictyostelium</taxon>
    </lineage>
</organism>
<dbReference type="Gene3D" id="1.25.10.10">
    <property type="entry name" value="Leucine-rich Repeat Variant"/>
    <property type="match status" value="7"/>
</dbReference>
<dbReference type="GO" id="GO:0005829">
    <property type="term" value="C:cytosol"/>
    <property type="evidence" value="ECO:0000318"/>
    <property type="project" value="GO_Central"/>
</dbReference>
<reference evidence="7" key="1">
    <citation type="journal article" date="2011" name="Genome Biol.">
        <title>Comparative genomics of the social amoebae Dictyostelium discoideum and Dictyostelium purpureum.</title>
        <authorList>
            <consortium name="US DOE Joint Genome Institute (JGI-PGF)"/>
            <person name="Sucgang R."/>
            <person name="Kuo A."/>
            <person name="Tian X."/>
            <person name="Salerno W."/>
            <person name="Parikh A."/>
            <person name="Feasley C.L."/>
            <person name="Dalin E."/>
            <person name="Tu H."/>
            <person name="Huang E."/>
            <person name="Barry K."/>
            <person name="Lindquist E."/>
            <person name="Shapiro H."/>
            <person name="Bruce D."/>
            <person name="Schmutz J."/>
            <person name="Salamov A."/>
            <person name="Fey P."/>
            <person name="Gaudet P."/>
            <person name="Anjard C."/>
            <person name="Babu M.M."/>
            <person name="Basu S."/>
            <person name="Bushmanova Y."/>
            <person name="van der Wel H."/>
            <person name="Katoh-Kurasawa M."/>
            <person name="Dinh C."/>
            <person name="Coutinho P.M."/>
            <person name="Saito T."/>
            <person name="Elias M."/>
            <person name="Schaap P."/>
            <person name="Kay R.R."/>
            <person name="Henrissat B."/>
            <person name="Eichinger L."/>
            <person name="Rivero F."/>
            <person name="Putnam N.H."/>
            <person name="West C.M."/>
            <person name="Loomis W.F."/>
            <person name="Chisholm R.L."/>
            <person name="Shaulsky G."/>
            <person name="Strassmann J.E."/>
            <person name="Queller D.C."/>
            <person name="Kuspa A."/>
            <person name="Grigoriev I.V."/>
        </authorList>
    </citation>
    <scope>NUCLEOTIDE SEQUENCE [LARGE SCALE GENOMIC DNA]</scope>
    <source>
        <strain evidence="7">QSDP1</strain>
    </source>
</reference>
<dbReference type="InterPro" id="IPR034085">
    <property type="entry name" value="TOG"/>
</dbReference>
<dbReference type="OMA" id="SMKIFLH"/>
<feature type="compositionally biased region" description="Low complexity" evidence="4">
    <location>
        <begin position="8"/>
        <end position="19"/>
    </location>
</feature>
<accession>F0ZCZ0</accession>
<dbReference type="EMBL" id="GL870982">
    <property type="protein sequence ID" value="EGC38177.1"/>
    <property type="molecule type" value="Genomic_DNA"/>
</dbReference>
<evidence type="ECO:0000256" key="4">
    <source>
        <dbReference type="SAM" id="MobiDB-lite"/>
    </source>
</evidence>
<dbReference type="PANTHER" id="PTHR23346">
    <property type="entry name" value="TRANSLATIONAL ACTIVATOR GCN1-RELATED"/>
    <property type="match status" value="1"/>
</dbReference>
<feature type="domain" description="TOG" evidence="5">
    <location>
        <begin position="1989"/>
        <end position="2215"/>
    </location>
</feature>
<comment type="similarity">
    <text evidence="1">Belongs to the GCN1 family.</text>
</comment>
<dbReference type="Proteomes" id="UP000001064">
    <property type="component" value="Unassembled WGS sequence"/>
</dbReference>
<dbReference type="Pfam" id="PF24984">
    <property type="entry name" value="HEAT_EF3_GNC1"/>
    <property type="match status" value="1"/>
</dbReference>
<gene>
    <name evidence="6" type="ORF">DICPUDRAFT_149145</name>
</gene>
<dbReference type="InterPro" id="IPR056810">
    <property type="entry name" value="GNC1-like_N"/>
</dbReference>
<dbReference type="GO" id="GO:0034198">
    <property type="term" value="P:cellular response to amino acid starvation"/>
    <property type="evidence" value="ECO:0000318"/>
    <property type="project" value="GO_Central"/>
</dbReference>
<dbReference type="FunCoup" id="F0ZCZ0">
    <property type="interactions" value="1022"/>
</dbReference>
<feature type="region of interest" description="Disordered" evidence="4">
    <location>
        <begin position="1"/>
        <end position="23"/>
    </location>
</feature>
<dbReference type="FunFam" id="1.25.10.10:FF:000096">
    <property type="entry name" value="eIF-2-alpha kinase activator gcn1"/>
    <property type="match status" value="1"/>
</dbReference>
<sequence>MNEEKNQESSTPESTTPTINKEEKFNNEIKELEKLIQSNKLNERIQTLNRINSLVRDEVTCLVTDSSDQQIEEQEARIKILVFLYFSSFSQHSESQWIFSLVNSFKNLCKEIADQLKDTRKELQVNFCKSTLKEIGKLAKPLSTNKRIKYLPQNTLMSFTLVLLHSFIDRFQEQQDLATLLSAAQDIIYRDLTLKQIKNNQQLFNLILMNNKVFSFYQNLVTKESSNKIFYIIYFSLQNVSSKSSPQFNRTDLLNLYNKTVISMQQQKLEDHRIFKKLFNQLEVEDFKSVILPPLSRHIKRDQEQVFKILSFILENAKIDLSTLLKPLLVPMLIPVVQTSTERQLIKKTFSTIASKSSDTKVLSSIIIDDLAKLLSAAGNPNQKLNAISSISSIYSQENFVKNISNADKLQLSKSLLQLVSVYLEKELNKDNRLKGFKLLGKVLVNVEELSDQTIKILTNSLKNDDEIIKGQVILSLSKSLGFAANGSSKKCTQINGFTETINNIIKAVKNPKTCDPSTTCASVQFMLALACTKPFDSKYTGDKNFCTLFYSNTSFVHQAGFLQRTQKKDHAINLLVNLFKSVKHFPSVKINEKSPLYQSIISLLLHSQWSVQRDASKKIRAILADNESEKEFPSLSKVLFNEFSQILYDDSAASQSLNNSSESVSTSTGKNYSLAFKSVLSKNIPTSIYPMVCLVAYHPFVNYSWKKVMSLTQHNLNSILSENATEISEYLFEKGLNQKKNKSYQVAFQSAINNLVSYNVPRMNEAIVKCLNKSLSYQPIEAITDHQWIIYNTPPTELYVEKEEKGYESRSDKKVKVKTEDEKRDEKREEKKKQQSGELERLEKEKQKQLAAQAVIRKDVQDIIDILHIAIDTCYTMVRSNPAFVGEFMSSVLISLYLLFKKDLANEKVTETLEKLVICIPHRYKIDRSFARHYLFVLNNLLYKSTLSEIQILGFTQKILTYLKETTHKEAFGGFGFNYFWPIVKNGLEKTISFTIQELSMDIVQKHTAQSQSYPRGAMISSLIIVVSTNSRLENNARTSIFQLIEGLDTADISELMEGVISPHSQVRSICLQAIEKIPSIYSPDFVWDEKYIGKLWFVKFDSESSTAALADKIWLATNQPASLPDNFMKMLHDSTFNVNSETRKINTLAIKSAASNHKQLIPEIIDSLFETYQVNYPDEIRDTPITTKNRISVASALAGLGNSTEEPKVLKSLFDRIIEKGLFDPKEEIVSEFVSTGLSIISQQGTKFSKELLDTFENFLARPDDPSEDSIRANVVVFMGALAKHMDPKSASFTSIIDKLVIALSTPSENVQVSVSKCISQLISSFKEQGSRLVPILIENLKSSSNNYAGRRGAAFGLAGTVKGLGISSLKNLGILDSLQSCIEDKKHPTSRQGALFAFECLCNTIGRVFEPYVIHILPKLLVCFGDNVSEVRDATADTAKAIMSQLSGHGVKIVLPALLKALDDRSWRTKEGSIELLGAMAFCAPKQLSTCLPTIVPKLTNVLNDTHTKVQEAAKEALSHIGSVIRNPEIQVHVPLLLKTYDDPEIHSRELLVNLLNTNYVHTIDPASLSLIMPILERTLKERSSELKKMSCQIVGNLCSLTEPKELVPYLNILMPVMKNVLLDPIPEVRAICARALGLLVRGMGEENFASLIPWLLETVKSDAGAVERSGAAQGLSEVLASLDISRFNSLIHELLTMANSTRPHVREGILSIFIFTPISLGDNFLPYLPKVLPQVLKGLADDSDPVREVCMRCGQSIVSQFATNGVEVIIPALEKVLFHENWRIRLSCVQLFGDLLFKLAGTTAADVQNNNFDDDANENHSNDIYKILGKERLDRILSSLYMMRFDNNSSVRQKVLLIWKYIVSNTPKTLREILSTLIEMIIGSIGSSNVEKRQISAKTLGDIVSKLSDRILPEILPILERGLQSDLEETRQGVCIGLSEVISSAKTQLLPYLSSVVSCITKALCDNLIDVREAAAKAFDHLYHNFGNKASNEILPQLIQLLDSPSAQASANALDGLRQVILVKSNIVLPVLVPKLLSRPISTSNVRALSSLAADAGEGLYNHLSTIIPSLIESFTNPNVANAKEIKEAAVSICKSVDEEGYDTLIPLLIEQTEVRLPNIRLGACELVGEFYNGNTNVGEYPEELILSLLSLFNDPDVGVQQASNNALGVITKSLKKDNLSYLLTFQRGIQALVNDVYEETANIPGFCLPKGLGSVLPVLISGLMYGTSDQREQATNNIRTVINHTTAEALKPFVMQITGPLILVIGDKFPYQVKSSILQTLSLLISKSPASMKIFLHQLQPTFIKCLSDQNKTVRTNAASALGLLMTLSPSVDQLVNSLILGIGTADSISQESKLRALQSIFDKKPKIEQATLDKAITTIVDFLYQPSDDLRAMVAQTIGASSKCFSNLNDLNQFIKTNLISPSQSVLSRYGKSLALGEIFKASGPQLIENNSPNMPTIVKIVQTDCRDEKGPIRESSAYLAEAILTASPSFSKDLVPSLCHLVGDQSSSVAITSLQVIKRFCKANPSLSRQYLKEIVIPTMNRLKERTNLPLKLAAERTLVHSLQIFKESVVMDDLIKQLESSGESATAQSLLDYHKRILIKLSPDSDYENK</sequence>
<feature type="domain" description="TOG" evidence="5">
    <location>
        <begin position="1323"/>
        <end position="1556"/>
    </location>
</feature>
<dbReference type="OrthoDB" id="5148094at2759"/>
<feature type="repeat" description="HEAT" evidence="3">
    <location>
        <begin position="1498"/>
        <end position="1536"/>
    </location>
</feature>
<dbReference type="InterPro" id="IPR057546">
    <property type="entry name" value="HEAT_GCN1"/>
</dbReference>
<dbReference type="RefSeq" id="XP_003285304.1">
    <property type="nucleotide sequence ID" value="XM_003285256.1"/>
</dbReference>
<dbReference type="SMART" id="SM01349">
    <property type="entry name" value="TOG"/>
    <property type="match status" value="2"/>
</dbReference>
<dbReference type="InterPro" id="IPR021133">
    <property type="entry name" value="HEAT_type_2"/>
</dbReference>
<dbReference type="Pfam" id="PF25786">
    <property type="entry name" value="HEAT_GCN1_C"/>
    <property type="match status" value="1"/>
</dbReference>
<evidence type="ECO:0000313" key="7">
    <source>
        <dbReference type="Proteomes" id="UP000001064"/>
    </source>
</evidence>
<dbReference type="PROSITE" id="PS50077">
    <property type="entry name" value="HEAT_REPEAT"/>
    <property type="match status" value="2"/>
</dbReference>
<dbReference type="PANTHER" id="PTHR23346:SF7">
    <property type="entry name" value="STALLED RIBOSOME SENSOR GCN1"/>
    <property type="match status" value="1"/>
</dbReference>
<dbReference type="STRING" id="5786.F0ZCZ0"/>
<evidence type="ECO:0000256" key="2">
    <source>
        <dbReference type="ARBA" id="ARBA00022737"/>
    </source>
</evidence>
<evidence type="ECO:0000256" key="3">
    <source>
        <dbReference type="PROSITE-ProRule" id="PRU00103"/>
    </source>
</evidence>
<feature type="repeat" description="HEAT" evidence="3">
    <location>
        <begin position="1617"/>
        <end position="1655"/>
    </location>
</feature>
<dbReference type="InterPro" id="IPR000357">
    <property type="entry name" value="HEAT"/>
</dbReference>
<dbReference type="KEGG" id="dpp:DICPUDRAFT_149145"/>
<dbReference type="GO" id="GO:0006417">
    <property type="term" value="P:regulation of translation"/>
    <property type="evidence" value="ECO:0000318"/>
    <property type="project" value="GO_Central"/>
</dbReference>
<dbReference type="InterPro" id="IPR016024">
    <property type="entry name" value="ARM-type_fold"/>
</dbReference>
<name>F0ZCZ0_DICPU</name>
<dbReference type="GO" id="GO:0019887">
    <property type="term" value="F:protein kinase regulator activity"/>
    <property type="evidence" value="ECO:0000318"/>
    <property type="project" value="GO_Central"/>
</dbReference>
<dbReference type="GeneID" id="10502596"/>
<proteinExistence type="inferred from homology"/>
<dbReference type="VEuPathDB" id="AmoebaDB:DICPUDRAFT_149145"/>
<evidence type="ECO:0000259" key="5">
    <source>
        <dbReference type="SMART" id="SM01349"/>
    </source>
</evidence>
<feature type="region of interest" description="Disordered" evidence="4">
    <location>
        <begin position="811"/>
        <end position="843"/>
    </location>
</feature>
<dbReference type="InterPro" id="IPR011989">
    <property type="entry name" value="ARM-like"/>
</dbReference>
<dbReference type="SUPFAM" id="SSF48371">
    <property type="entry name" value="ARM repeat"/>
    <property type="match status" value="4"/>
</dbReference>
<protein>
    <recommendedName>
        <fullName evidence="5">TOG domain-containing protein</fullName>
    </recommendedName>
</protein>
<evidence type="ECO:0000313" key="6">
    <source>
        <dbReference type="EMBL" id="EGC38177.1"/>
    </source>
</evidence>
<evidence type="ECO:0000256" key="1">
    <source>
        <dbReference type="ARBA" id="ARBA00007366"/>
    </source>
</evidence>
<dbReference type="Pfam" id="PF24987">
    <property type="entry name" value="HEAT_EF3_N"/>
    <property type="match status" value="2"/>
</dbReference>
<dbReference type="Pfam" id="PF24993">
    <property type="entry name" value="GNC1_N"/>
    <property type="match status" value="1"/>
</dbReference>
<keyword evidence="2" id="KW-0677">Repeat</keyword>
<dbReference type="Pfam" id="PF02985">
    <property type="entry name" value="HEAT"/>
    <property type="match status" value="1"/>
</dbReference>
<dbReference type="Pfam" id="PF23271">
    <property type="entry name" value="HEAT_GCN1"/>
    <property type="match status" value="1"/>
</dbReference>